<gene>
    <name evidence="2" type="ORF">ASPVEDRAFT_226645</name>
</gene>
<sequence length="392" mass="44632">MARMNNFGIPPPQRAPAINSEDLAMCKRDRDFTNILDLKFEHHNKFIRNLRQHVELFHTWKEIRDSPPAREFCIDRFLDIYGAEYWSVQNRSKYIMSDSVARGDQVRYPADIDDIKKTLVILLKKKADSFLKDTQTEEPASSATFRLPRAPAPETTRESQLGIRFTVPGLEQHRDEDEEEGKNEEDTEDEAPRSSGSRRLRRGIATRPDVRITPPKDTSSLSSLDSASIAATNTFPESSKISTLNLVDESVAKSLYSKYLRDTFFLVSTDQNQVHAAPAWVKFQNFKSASAFLLDMGRELGLEQQWWTPNAQMEVEGGARAHQTDYVSVAQGVIAMASVRFMWSGEEVLVRWGNDSDWGIVTQFIQKAWVAKEFGHGVFDLFKVGVVIHLEL</sequence>
<keyword evidence="3" id="KW-1185">Reference proteome</keyword>
<dbReference type="STRING" id="1036611.A0A1L9P415"/>
<evidence type="ECO:0000313" key="3">
    <source>
        <dbReference type="Proteomes" id="UP000184073"/>
    </source>
</evidence>
<reference evidence="3" key="1">
    <citation type="journal article" date="2017" name="Genome Biol.">
        <title>Comparative genomics reveals high biological diversity and specific adaptations in the industrially and medically important fungal genus Aspergillus.</title>
        <authorList>
            <person name="de Vries R.P."/>
            <person name="Riley R."/>
            <person name="Wiebenga A."/>
            <person name="Aguilar-Osorio G."/>
            <person name="Amillis S."/>
            <person name="Uchima C.A."/>
            <person name="Anderluh G."/>
            <person name="Asadollahi M."/>
            <person name="Askin M."/>
            <person name="Barry K."/>
            <person name="Battaglia E."/>
            <person name="Bayram O."/>
            <person name="Benocci T."/>
            <person name="Braus-Stromeyer S.A."/>
            <person name="Caldana C."/>
            <person name="Canovas D."/>
            <person name="Cerqueira G.C."/>
            <person name="Chen F."/>
            <person name="Chen W."/>
            <person name="Choi C."/>
            <person name="Clum A."/>
            <person name="Dos Santos R.A."/>
            <person name="Damasio A.R."/>
            <person name="Diallinas G."/>
            <person name="Emri T."/>
            <person name="Fekete E."/>
            <person name="Flipphi M."/>
            <person name="Freyberg S."/>
            <person name="Gallo A."/>
            <person name="Gournas C."/>
            <person name="Habgood R."/>
            <person name="Hainaut M."/>
            <person name="Harispe M.L."/>
            <person name="Henrissat B."/>
            <person name="Hilden K.S."/>
            <person name="Hope R."/>
            <person name="Hossain A."/>
            <person name="Karabika E."/>
            <person name="Karaffa L."/>
            <person name="Karanyi Z."/>
            <person name="Krasevec N."/>
            <person name="Kuo A."/>
            <person name="Kusch H."/>
            <person name="LaButti K."/>
            <person name="Lagendijk E.L."/>
            <person name="Lapidus A."/>
            <person name="Levasseur A."/>
            <person name="Lindquist E."/>
            <person name="Lipzen A."/>
            <person name="Logrieco A.F."/>
            <person name="MacCabe A."/>
            <person name="Maekelae M.R."/>
            <person name="Malavazi I."/>
            <person name="Melin P."/>
            <person name="Meyer V."/>
            <person name="Mielnichuk N."/>
            <person name="Miskei M."/>
            <person name="Molnar A.P."/>
            <person name="Mule G."/>
            <person name="Ngan C.Y."/>
            <person name="Orejas M."/>
            <person name="Orosz E."/>
            <person name="Ouedraogo J.P."/>
            <person name="Overkamp K.M."/>
            <person name="Park H.-S."/>
            <person name="Perrone G."/>
            <person name="Piumi F."/>
            <person name="Punt P.J."/>
            <person name="Ram A.F."/>
            <person name="Ramon A."/>
            <person name="Rauscher S."/>
            <person name="Record E."/>
            <person name="Riano-Pachon D.M."/>
            <person name="Robert V."/>
            <person name="Roehrig J."/>
            <person name="Ruller R."/>
            <person name="Salamov A."/>
            <person name="Salih N.S."/>
            <person name="Samson R.A."/>
            <person name="Sandor E."/>
            <person name="Sanguinetti M."/>
            <person name="Schuetze T."/>
            <person name="Sepcic K."/>
            <person name="Shelest E."/>
            <person name="Sherlock G."/>
            <person name="Sophianopoulou V."/>
            <person name="Squina F.M."/>
            <person name="Sun H."/>
            <person name="Susca A."/>
            <person name="Todd R.B."/>
            <person name="Tsang A."/>
            <person name="Unkles S.E."/>
            <person name="van de Wiele N."/>
            <person name="van Rossen-Uffink D."/>
            <person name="Oliveira J.V."/>
            <person name="Vesth T.C."/>
            <person name="Visser J."/>
            <person name="Yu J.-H."/>
            <person name="Zhou M."/>
            <person name="Andersen M.R."/>
            <person name="Archer D.B."/>
            <person name="Baker S.E."/>
            <person name="Benoit I."/>
            <person name="Brakhage A.A."/>
            <person name="Braus G.H."/>
            <person name="Fischer R."/>
            <person name="Frisvad J.C."/>
            <person name="Goldman G.H."/>
            <person name="Houbraken J."/>
            <person name="Oakley B."/>
            <person name="Pocsi I."/>
            <person name="Scazzocchio C."/>
            <person name="Seiboth B."/>
            <person name="vanKuyk P.A."/>
            <person name="Wortman J."/>
            <person name="Dyer P.S."/>
            <person name="Grigoriev I.V."/>
        </authorList>
    </citation>
    <scope>NUCLEOTIDE SEQUENCE [LARGE SCALE GENOMIC DNA]</scope>
    <source>
        <strain evidence="3">CBS 583.65</strain>
    </source>
</reference>
<organism evidence="2 3">
    <name type="scientific">Aspergillus versicolor CBS 583.65</name>
    <dbReference type="NCBI Taxonomy" id="1036611"/>
    <lineage>
        <taxon>Eukaryota</taxon>
        <taxon>Fungi</taxon>
        <taxon>Dikarya</taxon>
        <taxon>Ascomycota</taxon>
        <taxon>Pezizomycotina</taxon>
        <taxon>Eurotiomycetes</taxon>
        <taxon>Eurotiomycetidae</taxon>
        <taxon>Eurotiales</taxon>
        <taxon>Aspergillaceae</taxon>
        <taxon>Aspergillus</taxon>
        <taxon>Aspergillus subgen. Nidulantes</taxon>
    </lineage>
</organism>
<evidence type="ECO:0000313" key="2">
    <source>
        <dbReference type="EMBL" id="OJI96261.1"/>
    </source>
</evidence>
<dbReference type="OrthoDB" id="5425806at2759"/>
<proteinExistence type="predicted"/>
<feature type="region of interest" description="Disordered" evidence="1">
    <location>
        <begin position="132"/>
        <end position="225"/>
    </location>
</feature>
<name>A0A1L9P415_ASPVE</name>
<dbReference type="VEuPathDB" id="FungiDB:ASPVEDRAFT_226645"/>
<evidence type="ECO:0000256" key="1">
    <source>
        <dbReference type="SAM" id="MobiDB-lite"/>
    </source>
</evidence>
<protein>
    <submittedName>
        <fullName evidence="2">Uncharacterized protein</fullName>
    </submittedName>
</protein>
<dbReference type="Proteomes" id="UP000184073">
    <property type="component" value="Unassembled WGS sequence"/>
</dbReference>
<accession>A0A1L9P415</accession>
<dbReference type="GeneID" id="63725003"/>
<dbReference type="AlphaFoldDB" id="A0A1L9P415"/>
<dbReference type="RefSeq" id="XP_040662024.1">
    <property type="nucleotide sequence ID" value="XM_040809492.1"/>
</dbReference>
<dbReference type="EMBL" id="KV878125">
    <property type="protein sequence ID" value="OJI96261.1"/>
    <property type="molecule type" value="Genomic_DNA"/>
</dbReference>
<feature type="compositionally biased region" description="Acidic residues" evidence="1">
    <location>
        <begin position="176"/>
        <end position="189"/>
    </location>
</feature>